<keyword evidence="1" id="KW-0472">Membrane</keyword>
<reference evidence="2 3" key="1">
    <citation type="submission" date="2018-04" db="EMBL/GenBank/DDBJ databases">
        <title>Pedobacter chongqingensis sp. nov., isolated from a rottenly hemp rope.</title>
        <authorList>
            <person name="Cai Y."/>
        </authorList>
    </citation>
    <scope>NUCLEOTIDE SEQUENCE [LARGE SCALE GENOMIC DNA]</scope>
    <source>
        <strain evidence="2 3">FJ4-8</strain>
    </source>
</reference>
<gene>
    <name evidence="2" type="ORF">DDR33_21815</name>
</gene>
<protein>
    <recommendedName>
        <fullName evidence="4">Prepilin-type cleavage/methylation domain-containing protein</fullName>
    </recommendedName>
</protein>
<organism evidence="2 3">
    <name type="scientific">Pararcticibacter amylolyticus</name>
    <dbReference type="NCBI Taxonomy" id="2173175"/>
    <lineage>
        <taxon>Bacteria</taxon>
        <taxon>Pseudomonadati</taxon>
        <taxon>Bacteroidota</taxon>
        <taxon>Sphingobacteriia</taxon>
        <taxon>Sphingobacteriales</taxon>
        <taxon>Sphingobacteriaceae</taxon>
        <taxon>Pararcticibacter</taxon>
    </lineage>
</organism>
<evidence type="ECO:0000256" key="1">
    <source>
        <dbReference type="SAM" id="Phobius"/>
    </source>
</evidence>
<keyword evidence="3" id="KW-1185">Reference proteome</keyword>
<keyword evidence="1" id="KW-1133">Transmembrane helix</keyword>
<dbReference type="Proteomes" id="UP000245647">
    <property type="component" value="Unassembled WGS sequence"/>
</dbReference>
<evidence type="ECO:0000313" key="2">
    <source>
        <dbReference type="EMBL" id="PWG78468.1"/>
    </source>
</evidence>
<evidence type="ECO:0000313" key="3">
    <source>
        <dbReference type="Proteomes" id="UP000245647"/>
    </source>
</evidence>
<name>A0A2U2PAP7_9SPHI</name>
<comment type="caution">
    <text evidence="2">The sequence shown here is derived from an EMBL/GenBank/DDBJ whole genome shotgun (WGS) entry which is preliminary data.</text>
</comment>
<accession>A0A2U2PAP7</accession>
<sequence length="157" mass="18022">MSKGRLQAFTILEVTIAMLLAAIVIGISYTAYTMMSRSYQQYDDRNEKVAEFVLLNKLLRRDISNAEKIVRSPEGINLEGPEGSIIYSFSDEYITRNQYSVKIDTFKVSNSDLITSFEEKEVTEEGMIDRISFTGVLQERKIPLVYVKTYSAEEKFE</sequence>
<keyword evidence="1" id="KW-0812">Transmembrane</keyword>
<dbReference type="EMBL" id="QEAS01000024">
    <property type="protein sequence ID" value="PWG78468.1"/>
    <property type="molecule type" value="Genomic_DNA"/>
</dbReference>
<dbReference type="AlphaFoldDB" id="A0A2U2PAP7"/>
<dbReference type="OrthoDB" id="794187at2"/>
<dbReference type="RefSeq" id="WP_109417925.1">
    <property type="nucleotide sequence ID" value="NZ_QEAS01000024.1"/>
</dbReference>
<proteinExistence type="predicted"/>
<evidence type="ECO:0008006" key="4">
    <source>
        <dbReference type="Google" id="ProtNLM"/>
    </source>
</evidence>
<feature type="transmembrane region" description="Helical" evidence="1">
    <location>
        <begin position="6"/>
        <end position="32"/>
    </location>
</feature>